<evidence type="ECO:0000313" key="7">
    <source>
        <dbReference type="EMBL" id="STX61837.1"/>
    </source>
</evidence>
<evidence type="ECO:0000259" key="3">
    <source>
        <dbReference type="Pfam" id="PF18172"/>
    </source>
</evidence>
<dbReference type="Proteomes" id="UP000254040">
    <property type="component" value="Unassembled WGS sequence"/>
</dbReference>
<dbReference type="OrthoDB" id="5619798at2"/>
<evidence type="ECO:0000256" key="1">
    <source>
        <dbReference type="SAM" id="Coils"/>
    </source>
</evidence>
<keyword evidence="8" id="KW-1185">Reference proteome</keyword>
<dbReference type="InterPro" id="IPR040484">
    <property type="entry name" value="LepB_GAP_C"/>
</dbReference>
<keyword evidence="2" id="KW-0472">Membrane</keyword>
<dbReference type="InterPro" id="IPR040519">
    <property type="entry name" value="LepB_N"/>
</dbReference>
<accession>A0A378JUZ4</accession>
<reference evidence="6 8" key="1">
    <citation type="submission" date="2015-11" db="EMBL/GenBank/DDBJ databases">
        <title>Genomic analysis of 38 Legionella species identifies large and diverse effector repertoires.</title>
        <authorList>
            <person name="Burstein D."/>
            <person name="Amaro F."/>
            <person name="Zusman T."/>
            <person name="Lifshitz Z."/>
            <person name="Cohen O."/>
            <person name="Gilbert J.A."/>
            <person name="Pupko T."/>
            <person name="Shuman H.A."/>
            <person name="Segal G."/>
        </authorList>
    </citation>
    <scope>NUCLEOTIDE SEQUENCE [LARGE SCALE GENOMIC DNA]</scope>
    <source>
        <strain evidence="6 8">ATCC 43877</strain>
    </source>
</reference>
<evidence type="ECO:0000313" key="9">
    <source>
        <dbReference type="Proteomes" id="UP000254040"/>
    </source>
</evidence>
<proteinExistence type="predicted"/>
<dbReference type="Pfam" id="PF18227">
    <property type="entry name" value="LepB_GAP_C"/>
    <property type="match status" value="1"/>
</dbReference>
<name>A0A378JUZ4_9GAMM</name>
<dbReference type="Pfam" id="PF18172">
    <property type="entry name" value="LepB_GAP_N"/>
    <property type="match status" value="1"/>
</dbReference>
<feature type="coiled-coil region" evidence="1">
    <location>
        <begin position="622"/>
        <end position="705"/>
    </location>
</feature>
<evidence type="ECO:0000313" key="6">
    <source>
        <dbReference type="EMBL" id="KTD33464.1"/>
    </source>
</evidence>
<dbReference type="Pfam" id="PF18640">
    <property type="entry name" value="LepB_N"/>
    <property type="match status" value="1"/>
</dbReference>
<sequence>MPILYQGKELTRYKEKSGGKNNSNVDGFYKNTDKELFFIKKPADKSELFAELFAGLLLNEFKSRQIISEIYYPSLICADVIQFEDQSYGLIQPLVDFDELHKIIGTSYRDGSDRDPLKEALSGPDYYTTVTKLGESFGLSMALMFSLLLGAHSVHSGNIVVLKGNENSTSTQFGRIDWGDAFRNFAHKDNNSNILYAYENRGIFNYRRFTKDYFLNFKKINGLFPAMAEKAKTLIPKLPEDILLDIVVSALKKIPADLLDQTTKNQLAGYMFMPSFKEVQLGPEAHVDQFATEMAQILEQRMNKISALKDFVAQEIPEHMYASVIHVLPYALTAEGFTSFPEIIKHWSSTIKPDAPIDLSGLNLSNLAHIFNQYVSDLAIKCEATNQWAHSHTNNANIFQPYYKGQGEQIHGHAFIPQYKESTIVRRLFSIDSHTLNTPRFTAFEQTIEQYTKEHNGSAWTKIQTLLGLGQELIMLLNIANQIQKFGMDEEISQNILLFKTNLTEFLKAEAEVRELLDNPQSPFLEKPVQESHFFYPIDDMELNQMTGDQLATIYLEEMNGFVPSPLVIRIIKNDALWLRMSQSFNTAVFNPRLDNPVEKITKAHEWRQLFEALPSEDPEKINSLMQQINEQESHSTQLNEQILTLQTANTELQSEVKKEQLAKIDAEQSAQKLSEELELQKRQIEQLHLQLAEQDRAISELQQQNAVTSILSTEEHHSPQSIKQNEQDDAIQRQLKTEITLFQNELKKRKTTANPLAELIQEDAKAQQRYEIAMEQNKSLHFARLERIAPVLIQIKNIEMKAARLAKRNETKAANAAFTLASQIRTEMKLYAENKEPNELIALNDFKIKAGQHINASKGVLNHHREEWKYILANVTVGILLLGIGYAAAILINKQVTGHYTFFNKTDSVKLVEQLNESIVSNEIKPCKGS</sequence>
<evidence type="ECO:0000256" key="2">
    <source>
        <dbReference type="SAM" id="Phobius"/>
    </source>
</evidence>
<feature type="domain" description="LepB N-terminal" evidence="5">
    <location>
        <begin position="126"/>
        <end position="306"/>
    </location>
</feature>
<keyword evidence="1" id="KW-0175">Coiled coil</keyword>
<dbReference type="STRING" id="39962.Lmor_2015"/>
<feature type="domain" description="LepB GAP" evidence="3">
    <location>
        <begin position="332"/>
        <end position="517"/>
    </location>
</feature>
<protein>
    <submittedName>
        <fullName evidence="6">Effector protein B, substrate of the Dot/Icm secretion system</fullName>
    </submittedName>
    <submittedName>
        <fullName evidence="7">LepB protein</fullName>
    </submittedName>
</protein>
<dbReference type="Proteomes" id="UP000054985">
    <property type="component" value="Unassembled WGS sequence"/>
</dbReference>
<keyword evidence="2" id="KW-0812">Transmembrane</keyword>
<dbReference type="RefSeq" id="WP_028383592.1">
    <property type="nucleotide sequence ID" value="NZ_CAAAJG010000016.1"/>
</dbReference>
<gene>
    <name evidence="6" type="primary">lepB_2</name>
    <name evidence="6" type="ORF">Lmor_2015</name>
    <name evidence="7" type="ORF">NCTC12239_00755</name>
</gene>
<reference evidence="7 9" key="2">
    <citation type="submission" date="2018-06" db="EMBL/GenBank/DDBJ databases">
        <authorList>
            <consortium name="Pathogen Informatics"/>
            <person name="Doyle S."/>
        </authorList>
    </citation>
    <scope>NUCLEOTIDE SEQUENCE [LARGE SCALE GENOMIC DNA]</scope>
    <source>
        <strain evidence="7 9">NCTC12239</strain>
    </source>
</reference>
<dbReference type="EMBL" id="LNYN01000025">
    <property type="protein sequence ID" value="KTD33464.1"/>
    <property type="molecule type" value="Genomic_DNA"/>
</dbReference>
<dbReference type="InterPro" id="IPR041585">
    <property type="entry name" value="LepB_GAP_N"/>
</dbReference>
<feature type="transmembrane region" description="Helical" evidence="2">
    <location>
        <begin position="871"/>
        <end position="893"/>
    </location>
</feature>
<evidence type="ECO:0000259" key="5">
    <source>
        <dbReference type="Pfam" id="PF18640"/>
    </source>
</evidence>
<organism evidence="7 9">
    <name type="scientific">Legionella moravica</name>
    <dbReference type="NCBI Taxonomy" id="39962"/>
    <lineage>
        <taxon>Bacteria</taxon>
        <taxon>Pseudomonadati</taxon>
        <taxon>Pseudomonadota</taxon>
        <taxon>Gammaproteobacteria</taxon>
        <taxon>Legionellales</taxon>
        <taxon>Legionellaceae</taxon>
        <taxon>Legionella</taxon>
    </lineage>
</organism>
<dbReference type="AlphaFoldDB" id="A0A378JUZ4"/>
<feature type="domain" description="LepB GAP" evidence="4">
    <location>
        <begin position="531"/>
        <end position="609"/>
    </location>
</feature>
<keyword evidence="2" id="KW-1133">Transmembrane helix</keyword>
<evidence type="ECO:0000259" key="4">
    <source>
        <dbReference type="Pfam" id="PF18227"/>
    </source>
</evidence>
<evidence type="ECO:0000313" key="8">
    <source>
        <dbReference type="Proteomes" id="UP000054985"/>
    </source>
</evidence>
<dbReference type="Gene3D" id="1.25.40.830">
    <property type="match status" value="1"/>
</dbReference>
<dbReference type="Gene3D" id="1.20.120.1700">
    <property type="match status" value="1"/>
</dbReference>
<dbReference type="EMBL" id="UGOG01000001">
    <property type="protein sequence ID" value="STX61837.1"/>
    <property type="molecule type" value="Genomic_DNA"/>
</dbReference>